<evidence type="ECO:0000256" key="1">
    <source>
        <dbReference type="ARBA" id="ARBA00001938"/>
    </source>
</evidence>
<dbReference type="PROSITE" id="PS51826">
    <property type="entry name" value="PSBD"/>
    <property type="match status" value="1"/>
</dbReference>
<evidence type="ECO:0000313" key="7">
    <source>
        <dbReference type="EMBL" id="KAK2704035.1"/>
    </source>
</evidence>
<proteinExistence type="inferred from homology"/>
<dbReference type="EMBL" id="JAVRJZ010000041">
    <property type="protein sequence ID" value="KAK2704035.1"/>
    <property type="molecule type" value="Genomic_DNA"/>
</dbReference>
<evidence type="ECO:0000256" key="5">
    <source>
        <dbReference type="SAM" id="MobiDB-lite"/>
    </source>
</evidence>
<keyword evidence="4" id="KW-0012">Acyltransferase</keyword>
<gene>
    <name evidence="7" type="ORF">QYM36_017644</name>
</gene>
<name>A0AA88H3S9_ARTSF</name>
<dbReference type="InterPro" id="IPR036625">
    <property type="entry name" value="E3-bd_dom_sf"/>
</dbReference>
<dbReference type="GO" id="GO:0031405">
    <property type="term" value="F:lipoic acid binding"/>
    <property type="evidence" value="ECO:0007669"/>
    <property type="project" value="TreeGrafter"/>
</dbReference>
<dbReference type="GO" id="GO:0016407">
    <property type="term" value="F:acetyltransferase activity"/>
    <property type="evidence" value="ECO:0007669"/>
    <property type="project" value="TreeGrafter"/>
</dbReference>
<organism evidence="7 8">
    <name type="scientific">Artemia franciscana</name>
    <name type="common">Brine shrimp</name>
    <name type="synonym">Artemia sanfranciscana</name>
    <dbReference type="NCBI Taxonomy" id="6661"/>
    <lineage>
        <taxon>Eukaryota</taxon>
        <taxon>Metazoa</taxon>
        <taxon>Ecdysozoa</taxon>
        <taxon>Arthropoda</taxon>
        <taxon>Crustacea</taxon>
        <taxon>Branchiopoda</taxon>
        <taxon>Anostraca</taxon>
        <taxon>Artemiidae</taxon>
        <taxon>Artemia</taxon>
    </lineage>
</organism>
<dbReference type="GO" id="GO:0005739">
    <property type="term" value="C:mitochondrion"/>
    <property type="evidence" value="ECO:0007669"/>
    <property type="project" value="TreeGrafter"/>
</dbReference>
<evidence type="ECO:0000313" key="8">
    <source>
        <dbReference type="Proteomes" id="UP001187531"/>
    </source>
</evidence>
<dbReference type="InterPro" id="IPR001078">
    <property type="entry name" value="2-oxoacid_DH_actylTfrase"/>
</dbReference>
<keyword evidence="8" id="KW-1185">Reference proteome</keyword>
<comment type="cofactor">
    <cofactor evidence="1">
        <name>(R)-lipoate</name>
        <dbReference type="ChEBI" id="CHEBI:83088"/>
    </cofactor>
</comment>
<evidence type="ECO:0000256" key="2">
    <source>
        <dbReference type="ARBA" id="ARBA00007317"/>
    </source>
</evidence>
<dbReference type="InterPro" id="IPR004167">
    <property type="entry name" value="PSBD"/>
</dbReference>
<dbReference type="FunFam" id="3.30.559.10:FF:000027">
    <property type="entry name" value="Dihydrolipoamide acetyltransferase component of pyruvate dehydrogenase complex"/>
    <property type="match status" value="1"/>
</dbReference>
<feature type="region of interest" description="Disordered" evidence="5">
    <location>
        <begin position="56"/>
        <end position="88"/>
    </location>
</feature>
<dbReference type="SUPFAM" id="SSF52777">
    <property type="entry name" value="CoA-dependent acyltransferases"/>
    <property type="match status" value="1"/>
</dbReference>
<dbReference type="InterPro" id="IPR050743">
    <property type="entry name" value="2-oxoacid_DH_E2_comp"/>
</dbReference>
<dbReference type="PANTHER" id="PTHR43178:SF5">
    <property type="entry name" value="LIPOAMIDE ACYLTRANSFERASE COMPONENT OF BRANCHED-CHAIN ALPHA-KETO ACID DEHYDROGENASE COMPLEX, MITOCHONDRIAL"/>
    <property type="match status" value="1"/>
</dbReference>
<comment type="similarity">
    <text evidence="2">Belongs to the 2-oxoacid dehydrogenase family.</text>
</comment>
<reference evidence="7" key="1">
    <citation type="submission" date="2023-07" db="EMBL/GenBank/DDBJ databases">
        <title>Chromosome-level genome assembly of Artemia franciscana.</title>
        <authorList>
            <person name="Jo E."/>
        </authorList>
    </citation>
    <scope>NUCLEOTIDE SEQUENCE</scope>
    <source>
        <tissue evidence="7">Whole body</tissue>
    </source>
</reference>
<dbReference type="PANTHER" id="PTHR43178">
    <property type="entry name" value="DIHYDROLIPOAMIDE ACETYLTRANSFERASE COMPONENT OF PYRUVATE DEHYDROGENASE COMPLEX"/>
    <property type="match status" value="1"/>
</dbReference>
<sequence>MCQIRIYANILPLKLPILHYIRHRPQSNVIKRIGKPSSLQVKCFLFNNICSGFTPRGDRGGRGGRGGGGGGGRGGFGGGGRGAPRGTPAARKIALEHNINLAEVTGTGRDGRILKEDIVKHVESLKKAKEEVPKPLDQTPIIEIPVPEPIKSLPTPVRIPPVIEKDTIEPIKGFRKAMVKTMTASLKIPELVYCDEVDVTELVKVRKLLEDNAVVKDKGISLSYMPFFIKAASLALRHYPLLNSSLDEPCENIIYKAAHNIGLAMDTPNGLVVPNVKHVQALSVLDVAQELSRLIDAGLRGALKQSDLTGGTFTLSNIGSFGGTCAKPVILAPEVASGALGTIQVLPRFDNAGNVVKAHIMQVCWSADRRVIDGATMASFSNLWKSYLEKSSKGPLLLLELK</sequence>
<evidence type="ECO:0000256" key="4">
    <source>
        <dbReference type="ARBA" id="ARBA00023315"/>
    </source>
</evidence>
<feature type="domain" description="Peripheral subunit-binding (PSBD)" evidence="6">
    <location>
        <begin position="85"/>
        <end position="122"/>
    </location>
</feature>
<comment type="caution">
    <text evidence="7">The sequence shown here is derived from an EMBL/GenBank/DDBJ whole genome shotgun (WGS) entry which is preliminary data.</text>
</comment>
<protein>
    <recommendedName>
        <fullName evidence="6">Peripheral subunit-binding (PSBD) domain-containing protein</fullName>
    </recommendedName>
</protein>
<dbReference type="Pfam" id="PF00198">
    <property type="entry name" value="2-oxoacid_dh"/>
    <property type="match status" value="1"/>
</dbReference>
<dbReference type="Gene3D" id="4.10.320.10">
    <property type="entry name" value="E3-binding domain"/>
    <property type="match status" value="1"/>
</dbReference>
<dbReference type="InterPro" id="IPR023213">
    <property type="entry name" value="CAT-like_dom_sf"/>
</dbReference>
<accession>A0AA88H3S9</accession>
<dbReference type="Proteomes" id="UP001187531">
    <property type="component" value="Unassembled WGS sequence"/>
</dbReference>
<feature type="compositionally biased region" description="Gly residues" evidence="5">
    <location>
        <begin position="63"/>
        <end position="83"/>
    </location>
</feature>
<dbReference type="AlphaFoldDB" id="A0AA88H3S9"/>
<evidence type="ECO:0000259" key="6">
    <source>
        <dbReference type="PROSITE" id="PS51826"/>
    </source>
</evidence>
<dbReference type="SUPFAM" id="SSF47005">
    <property type="entry name" value="Peripheral subunit-binding domain of 2-oxo acid dehydrogenase complex"/>
    <property type="match status" value="1"/>
</dbReference>
<evidence type="ECO:0000256" key="3">
    <source>
        <dbReference type="ARBA" id="ARBA00022679"/>
    </source>
</evidence>
<keyword evidence="3" id="KW-0808">Transferase</keyword>
<dbReference type="Pfam" id="PF02817">
    <property type="entry name" value="E3_binding"/>
    <property type="match status" value="1"/>
</dbReference>
<dbReference type="Gene3D" id="3.30.559.10">
    <property type="entry name" value="Chloramphenicol acetyltransferase-like domain"/>
    <property type="match status" value="1"/>
</dbReference>